<dbReference type="RefSeq" id="XP_031788657.1">
    <property type="nucleotide sequence ID" value="XM_031932797.1"/>
</dbReference>
<evidence type="ECO:0000256" key="2">
    <source>
        <dbReference type="ARBA" id="ARBA00022723"/>
    </source>
</evidence>
<evidence type="ECO:0000313" key="5">
    <source>
        <dbReference type="Proteomes" id="UP000002358"/>
    </source>
</evidence>
<proteinExistence type="predicted"/>
<dbReference type="AlphaFoldDB" id="A0A7M7QMD9"/>
<comment type="cofactor">
    <cofactor evidence="1">
        <name>a divalent metal cation</name>
        <dbReference type="ChEBI" id="CHEBI:60240"/>
    </cofactor>
</comment>
<sequence length="185" mass="21926">MAICDYKRRFTWFNFGDFGCNSDSSVFKQTDLSRLLENNRINIPKPRKITNTNIQTSFVYVNDEIFGLSEHIMKPFSRRRDLGKEEKIFNYRLSRARLNIECAFGILSEKWLILQQPLAFLLENTELVVTSSLGLHNFLLYENDEEDIEYIQENYVTEPERQSIKSGAIIRERFKIYFSTTHFLL</sequence>
<dbReference type="Pfam" id="PF13359">
    <property type="entry name" value="DDE_Tnp_4"/>
    <property type="match status" value="1"/>
</dbReference>
<dbReference type="EnsemblMetazoa" id="XM_031932797">
    <property type="protein sequence ID" value="XP_031788657"/>
    <property type="gene ID" value="LOC107981186"/>
</dbReference>
<dbReference type="Proteomes" id="UP000002358">
    <property type="component" value="Chromosome 5"/>
</dbReference>
<keyword evidence="5" id="KW-1185">Reference proteome</keyword>
<dbReference type="OrthoDB" id="7551940at2759"/>
<protein>
    <recommendedName>
        <fullName evidence="3">DDE Tnp4 domain-containing protein</fullName>
    </recommendedName>
</protein>
<evidence type="ECO:0000259" key="3">
    <source>
        <dbReference type="Pfam" id="PF13359"/>
    </source>
</evidence>
<dbReference type="GO" id="GO:0046872">
    <property type="term" value="F:metal ion binding"/>
    <property type="evidence" value="ECO:0007669"/>
    <property type="project" value="UniProtKB-KW"/>
</dbReference>
<feature type="domain" description="DDE Tnp4" evidence="3">
    <location>
        <begin position="2"/>
        <end position="137"/>
    </location>
</feature>
<evidence type="ECO:0000256" key="1">
    <source>
        <dbReference type="ARBA" id="ARBA00001968"/>
    </source>
</evidence>
<name>A0A7M7QMD9_NASVI</name>
<keyword evidence="2" id="KW-0479">Metal-binding</keyword>
<organism evidence="4 5">
    <name type="scientific">Nasonia vitripennis</name>
    <name type="common">Parasitic wasp</name>
    <dbReference type="NCBI Taxonomy" id="7425"/>
    <lineage>
        <taxon>Eukaryota</taxon>
        <taxon>Metazoa</taxon>
        <taxon>Ecdysozoa</taxon>
        <taxon>Arthropoda</taxon>
        <taxon>Hexapoda</taxon>
        <taxon>Insecta</taxon>
        <taxon>Pterygota</taxon>
        <taxon>Neoptera</taxon>
        <taxon>Endopterygota</taxon>
        <taxon>Hymenoptera</taxon>
        <taxon>Apocrita</taxon>
        <taxon>Proctotrupomorpha</taxon>
        <taxon>Chalcidoidea</taxon>
        <taxon>Pteromalidae</taxon>
        <taxon>Pteromalinae</taxon>
        <taxon>Nasonia</taxon>
    </lineage>
</organism>
<dbReference type="GeneID" id="107981186"/>
<dbReference type="InterPro" id="IPR027806">
    <property type="entry name" value="HARBI1_dom"/>
</dbReference>
<evidence type="ECO:0000313" key="4">
    <source>
        <dbReference type="EnsemblMetazoa" id="XP_031788657"/>
    </source>
</evidence>
<dbReference type="SMR" id="A0A7M7QMD9"/>
<dbReference type="KEGG" id="nvi:107981186"/>
<accession>A0A7M7QMD9</accession>
<reference evidence="4" key="1">
    <citation type="submission" date="2021-01" db="UniProtKB">
        <authorList>
            <consortium name="EnsemblMetazoa"/>
        </authorList>
    </citation>
    <scope>IDENTIFICATION</scope>
</reference>
<dbReference type="InParanoid" id="A0A7M7QMD9"/>